<feature type="compositionally biased region" description="Basic and acidic residues" evidence="2">
    <location>
        <begin position="569"/>
        <end position="582"/>
    </location>
</feature>
<dbReference type="Proteomes" id="UP001175001">
    <property type="component" value="Unassembled WGS sequence"/>
</dbReference>
<feature type="region of interest" description="Disordered" evidence="2">
    <location>
        <begin position="548"/>
        <end position="594"/>
    </location>
</feature>
<dbReference type="SUPFAM" id="SSF50630">
    <property type="entry name" value="Acid proteases"/>
    <property type="match status" value="1"/>
</dbReference>
<feature type="domain" description="Peptidase A1" evidence="4">
    <location>
        <begin position="26"/>
        <end position="383"/>
    </location>
</feature>
<feature type="region of interest" description="Disordered" evidence="2">
    <location>
        <begin position="450"/>
        <end position="528"/>
    </location>
</feature>
<evidence type="ECO:0000256" key="3">
    <source>
        <dbReference type="SAM" id="Phobius"/>
    </source>
</evidence>
<feature type="compositionally biased region" description="Basic and acidic residues" evidence="2">
    <location>
        <begin position="474"/>
        <end position="483"/>
    </location>
</feature>
<dbReference type="InterPro" id="IPR021109">
    <property type="entry name" value="Peptidase_aspartic_dom_sf"/>
</dbReference>
<dbReference type="GO" id="GO:0004190">
    <property type="term" value="F:aspartic-type endopeptidase activity"/>
    <property type="evidence" value="ECO:0007669"/>
    <property type="project" value="InterPro"/>
</dbReference>
<evidence type="ECO:0000256" key="2">
    <source>
        <dbReference type="SAM" id="MobiDB-lite"/>
    </source>
</evidence>
<dbReference type="GO" id="GO:0031505">
    <property type="term" value="P:fungal-type cell wall organization"/>
    <property type="evidence" value="ECO:0007669"/>
    <property type="project" value="TreeGrafter"/>
</dbReference>
<evidence type="ECO:0000313" key="5">
    <source>
        <dbReference type="EMBL" id="KAK0637653.1"/>
    </source>
</evidence>
<keyword evidence="3" id="KW-0812">Transmembrane</keyword>
<dbReference type="CDD" id="cd05471">
    <property type="entry name" value="pepsin_like"/>
    <property type="match status" value="1"/>
</dbReference>
<dbReference type="GO" id="GO:0006508">
    <property type="term" value="P:proteolysis"/>
    <property type="evidence" value="ECO:0007669"/>
    <property type="project" value="InterPro"/>
</dbReference>
<proteinExistence type="inferred from homology"/>
<evidence type="ECO:0000313" key="6">
    <source>
        <dbReference type="Proteomes" id="UP001175001"/>
    </source>
</evidence>
<comment type="caution">
    <text evidence="5">The sequence shown here is derived from an EMBL/GenBank/DDBJ whole genome shotgun (WGS) entry which is preliminary data.</text>
</comment>
<dbReference type="Gene3D" id="2.40.70.10">
    <property type="entry name" value="Acid Proteases"/>
    <property type="match status" value="2"/>
</dbReference>
<dbReference type="InterPro" id="IPR001461">
    <property type="entry name" value="Aspartic_peptidase_A1"/>
</dbReference>
<dbReference type="InterPro" id="IPR033121">
    <property type="entry name" value="PEPTIDASE_A1"/>
</dbReference>
<dbReference type="PANTHER" id="PTHR47965">
    <property type="entry name" value="ASPARTYL PROTEASE-RELATED"/>
    <property type="match status" value="1"/>
</dbReference>
<dbReference type="EMBL" id="JAUJDW010000119">
    <property type="protein sequence ID" value="KAK0637653.1"/>
    <property type="molecule type" value="Genomic_DNA"/>
</dbReference>
<evidence type="ECO:0000256" key="1">
    <source>
        <dbReference type="ARBA" id="ARBA00007447"/>
    </source>
</evidence>
<dbReference type="AlphaFoldDB" id="A0AA39XP61"/>
<feature type="transmembrane region" description="Helical" evidence="3">
    <location>
        <begin position="419"/>
        <end position="440"/>
    </location>
</feature>
<dbReference type="GO" id="GO:0005576">
    <property type="term" value="C:extracellular region"/>
    <property type="evidence" value="ECO:0007669"/>
    <property type="project" value="TreeGrafter"/>
</dbReference>
<reference evidence="5" key="1">
    <citation type="submission" date="2023-06" db="EMBL/GenBank/DDBJ databases">
        <title>Multi-omics analyses reveal the molecular pathogenesis toolkit of Lasiodiplodia hormozganensis, a cross-kingdom pathogen.</title>
        <authorList>
            <person name="Felix C."/>
            <person name="Meneses R."/>
            <person name="Goncalves M.F.M."/>
            <person name="Tilleman L."/>
            <person name="Duarte A.S."/>
            <person name="Jorrin-Novo J.V."/>
            <person name="Van De Peer Y."/>
            <person name="Deforce D."/>
            <person name="Van Nieuwerburgh F."/>
            <person name="Esteves A.C."/>
            <person name="Alves A."/>
        </authorList>
    </citation>
    <scope>NUCLEOTIDE SEQUENCE</scope>
    <source>
        <strain evidence="5">CBS 339.90</strain>
    </source>
</reference>
<organism evidence="5 6">
    <name type="scientific">Lasiodiplodia hormozganensis</name>
    <dbReference type="NCBI Taxonomy" id="869390"/>
    <lineage>
        <taxon>Eukaryota</taxon>
        <taxon>Fungi</taxon>
        <taxon>Dikarya</taxon>
        <taxon>Ascomycota</taxon>
        <taxon>Pezizomycotina</taxon>
        <taxon>Dothideomycetes</taxon>
        <taxon>Dothideomycetes incertae sedis</taxon>
        <taxon>Botryosphaeriales</taxon>
        <taxon>Botryosphaeriaceae</taxon>
        <taxon>Lasiodiplodia</taxon>
    </lineage>
</organism>
<keyword evidence="3" id="KW-0472">Membrane</keyword>
<protein>
    <recommendedName>
        <fullName evidence="4">Peptidase A1 domain-containing protein</fullName>
    </recommendedName>
</protein>
<dbReference type="Pfam" id="PF00026">
    <property type="entry name" value="Asp"/>
    <property type="match status" value="1"/>
</dbReference>
<keyword evidence="6" id="KW-1185">Reference proteome</keyword>
<dbReference type="PRINTS" id="PR00792">
    <property type="entry name" value="PEPSIN"/>
</dbReference>
<sequence>MSTDVGPTPYVAIPTKEWDGDDGNWSTFRISIGSDPGQDFRVLVSTQAATAFVPVPEGCSQNATDCPQSRGVELFDGQRSSGFDQDASTSWNFTGIYSLELENKPLNFPDDAGYFGFDKVRLGFSQNKEALEVDKSLVVGYASPTYWMGFLGLNNAETNLASNNPIPSLMKVLNDTGNIPSLSYGYTAGAQYQYKSVPGSLVIGGYDRSRFKPPVYDFTLAGTVDRLFVVGLQSISTNFSLIDLGRTQLATSHTSTIDSTVSHLWLPGDTCDMFAKAFGLTYDKDANYYLINDTTHEKLLEKNPTLTFTLANEKTSSNATDNIQIKLPYAAFDLSIGPPSYPNKTRYFPIRRSKDDSQNTIGRVFLQEAYLIVDYERKKFSLAQANFTATMPDQDIQPIHSIGFDPPTSSSSLSGGAKAGIAIGVIAVVLLLFSGVYLYWWRPRKQKKKAHNKRPSVVSQAPTYLSSAEPPPHYYREGKEPYDPHFGAQQQQQHHMGYERQHSVSEMPAGSDNQARRPELDGVNVGGSSYELPALVKEREDDVMVYEMGVGHEAASDADQDNTEVGSEQAERRGSEQRRPSEPPRPSQVETPPA</sequence>
<dbReference type="GO" id="GO:0009277">
    <property type="term" value="C:fungal-type cell wall"/>
    <property type="evidence" value="ECO:0007669"/>
    <property type="project" value="TreeGrafter"/>
</dbReference>
<keyword evidence="3" id="KW-1133">Transmembrane helix</keyword>
<dbReference type="PROSITE" id="PS51767">
    <property type="entry name" value="PEPTIDASE_A1"/>
    <property type="match status" value="1"/>
</dbReference>
<gene>
    <name evidence="5" type="ORF">DIS24_g10625</name>
</gene>
<name>A0AA39XP61_9PEZI</name>
<dbReference type="PANTHER" id="PTHR47965:SF101">
    <property type="entry name" value="HYPOTHETICAL ASPARTYL PROTEASE (EUROFUNG)-RELATED"/>
    <property type="match status" value="1"/>
</dbReference>
<accession>A0AA39XP61</accession>
<comment type="similarity">
    <text evidence="1">Belongs to the peptidase A1 family.</text>
</comment>
<feature type="compositionally biased region" description="Polar residues" evidence="2">
    <location>
        <begin position="457"/>
        <end position="466"/>
    </location>
</feature>
<evidence type="ECO:0000259" key="4">
    <source>
        <dbReference type="PROSITE" id="PS51767"/>
    </source>
</evidence>
<dbReference type="InterPro" id="IPR034164">
    <property type="entry name" value="Pepsin-like_dom"/>
</dbReference>